<name>A0A068VGV7_COFCA</name>
<protein>
    <submittedName>
        <fullName evidence="2">DH200=94 genomic scaffold, scaffold_866</fullName>
    </submittedName>
</protein>
<organism evidence="2 3">
    <name type="scientific">Coffea canephora</name>
    <name type="common">Robusta coffee</name>
    <dbReference type="NCBI Taxonomy" id="49390"/>
    <lineage>
        <taxon>Eukaryota</taxon>
        <taxon>Viridiplantae</taxon>
        <taxon>Streptophyta</taxon>
        <taxon>Embryophyta</taxon>
        <taxon>Tracheophyta</taxon>
        <taxon>Spermatophyta</taxon>
        <taxon>Magnoliopsida</taxon>
        <taxon>eudicotyledons</taxon>
        <taxon>Gunneridae</taxon>
        <taxon>Pentapetalae</taxon>
        <taxon>asterids</taxon>
        <taxon>lamiids</taxon>
        <taxon>Gentianales</taxon>
        <taxon>Rubiaceae</taxon>
        <taxon>Ixoroideae</taxon>
        <taxon>Gardenieae complex</taxon>
        <taxon>Bertiereae - Coffeeae clade</taxon>
        <taxon>Coffeeae</taxon>
        <taxon>Coffea</taxon>
    </lineage>
</organism>
<accession>A0A068VGV7</accession>
<keyword evidence="1" id="KW-0812">Transmembrane</keyword>
<keyword evidence="1" id="KW-0472">Membrane</keyword>
<evidence type="ECO:0000313" key="3">
    <source>
        <dbReference type="Proteomes" id="UP000295252"/>
    </source>
</evidence>
<feature type="transmembrane region" description="Helical" evidence="1">
    <location>
        <begin position="7"/>
        <end position="26"/>
    </location>
</feature>
<sequence length="76" mass="8484">MALEWIVLGYVAAAEAAMMVLLLTILSADQLTWPSNIHKKEPPKVISDDGLVLFVLDVGYLLKVLNQRIGKLRNHE</sequence>
<dbReference type="Proteomes" id="UP000295252">
    <property type="component" value="Unassembled WGS sequence"/>
</dbReference>
<evidence type="ECO:0000256" key="1">
    <source>
        <dbReference type="SAM" id="Phobius"/>
    </source>
</evidence>
<dbReference type="EMBL" id="HG739950">
    <property type="protein sequence ID" value="CDP20060.1"/>
    <property type="molecule type" value="Genomic_DNA"/>
</dbReference>
<evidence type="ECO:0000313" key="2">
    <source>
        <dbReference type="EMBL" id="CDP20060.1"/>
    </source>
</evidence>
<dbReference type="AlphaFoldDB" id="A0A068VGV7"/>
<gene>
    <name evidence="2" type="ORF">GSCOC_T00013765001</name>
</gene>
<dbReference type="InParanoid" id="A0A068VGV7"/>
<keyword evidence="3" id="KW-1185">Reference proteome</keyword>
<keyword evidence="1" id="KW-1133">Transmembrane helix</keyword>
<proteinExistence type="predicted"/>
<dbReference type="Gramene" id="CDP20060">
    <property type="protein sequence ID" value="CDP20060"/>
    <property type="gene ID" value="GSCOC_T00013765001"/>
</dbReference>
<dbReference type="PhylomeDB" id="A0A068VGV7"/>
<reference evidence="3" key="1">
    <citation type="journal article" date="2014" name="Science">
        <title>The coffee genome provides insight into the convergent evolution of caffeine biosynthesis.</title>
        <authorList>
            <person name="Denoeud F."/>
            <person name="Carretero-Paulet L."/>
            <person name="Dereeper A."/>
            <person name="Droc G."/>
            <person name="Guyot R."/>
            <person name="Pietrella M."/>
            <person name="Zheng C."/>
            <person name="Alberti A."/>
            <person name="Anthony F."/>
            <person name="Aprea G."/>
            <person name="Aury J.M."/>
            <person name="Bento P."/>
            <person name="Bernard M."/>
            <person name="Bocs S."/>
            <person name="Campa C."/>
            <person name="Cenci A."/>
            <person name="Combes M.C."/>
            <person name="Crouzillat D."/>
            <person name="Da Silva C."/>
            <person name="Daddiego L."/>
            <person name="De Bellis F."/>
            <person name="Dussert S."/>
            <person name="Garsmeur O."/>
            <person name="Gayraud T."/>
            <person name="Guignon V."/>
            <person name="Jahn K."/>
            <person name="Jamilloux V."/>
            <person name="Joet T."/>
            <person name="Labadie K."/>
            <person name="Lan T."/>
            <person name="Leclercq J."/>
            <person name="Lepelley M."/>
            <person name="Leroy T."/>
            <person name="Li L.T."/>
            <person name="Librado P."/>
            <person name="Lopez L."/>
            <person name="Munoz A."/>
            <person name="Noel B."/>
            <person name="Pallavicini A."/>
            <person name="Perrotta G."/>
            <person name="Poncet V."/>
            <person name="Pot D."/>
            <person name="Priyono X."/>
            <person name="Rigoreau M."/>
            <person name="Rouard M."/>
            <person name="Rozas J."/>
            <person name="Tranchant-Dubreuil C."/>
            <person name="VanBuren R."/>
            <person name="Zhang Q."/>
            <person name="Andrade A.C."/>
            <person name="Argout X."/>
            <person name="Bertrand B."/>
            <person name="de Kochko A."/>
            <person name="Graziosi G."/>
            <person name="Henry R.J."/>
            <person name="Jayarama X."/>
            <person name="Ming R."/>
            <person name="Nagai C."/>
            <person name="Rounsley S."/>
            <person name="Sankoff D."/>
            <person name="Giuliano G."/>
            <person name="Albert V.A."/>
            <person name="Wincker P."/>
            <person name="Lashermes P."/>
        </authorList>
    </citation>
    <scope>NUCLEOTIDE SEQUENCE [LARGE SCALE GENOMIC DNA]</scope>
    <source>
        <strain evidence="3">cv. DH200-94</strain>
    </source>
</reference>